<dbReference type="Pfam" id="PF13359">
    <property type="entry name" value="DDE_Tnp_4"/>
    <property type="match status" value="1"/>
</dbReference>
<dbReference type="InterPro" id="IPR027806">
    <property type="entry name" value="HARBI1_dom"/>
</dbReference>
<evidence type="ECO:0000256" key="7">
    <source>
        <dbReference type="ARBA" id="ARBA00023242"/>
    </source>
</evidence>
<evidence type="ECO:0000256" key="3">
    <source>
        <dbReference type="ARBA" id="ARBA00006958"/>
    </source>
</evidence>
<comment type="subcellular location">
    <subcellularLocation>
        <location evidence="2">Nucleus</location>
    </subcellularLocation>
</comment>
<keyword evidence="5" id="KW-0479">Metal-binding</keyword>
<evidence type="ECO:0000256" key="5">
    <source>
        <dbReference type="ARBA" id="ARBA00022723"/>
    </source>
</evidence>
<keyword evidence="6" id="KW-0378">Hydrolase</keyword>
<evidence type="ECO:0000313" key="9">
    <source>
        <dbReference type="EMBL" id="KAJ8952676.1"/>
    </source>
</evidence>
<protein>
    <recommendedName>
        <fullName evidence="8">DDE Tnp4 domain-containing protein</fullName>
    </recommendedName>
</protein>
<dbReference type="InterPro" id="IPR045249">
    <property type="entry name" value="HARBI1-like"/>
</dbReference>
<proteinExistence type="inferred from homology"/>
<gene>
    <name evidence="9" type="ORF">NQ318_020991</name>
</gene>
<evidence type="ECO:0000256" key="6">
    <source>
        <dbReference type="ARBA" id="ARBA00022801"/>
    </source>
</evidence>
<dbReference type="PANTHER" id="PTHR22930">
    <property type="match status" value="1"/>
</dbReference>
<dbReference type="Proteomes" id="UP001162162">
    <property type="component" value="Unassembled WGS sequence"/>
</dbReference>
<organism evidence="9 10">
    <name type="scientific">Aromia moschata</name>
    <dbReference type="NCBI Taxonomy" id="1265417"/>
    <lineage>
        <taxon>Eukaryota</taxon>
        <taxon>Metazoa</taxon>
        <taxon>Ecdysozoa</taxon>
        <taxon>Arthropoda</taxon>
        <taxon>Hexapoda</taxon>
        <taxon>Insecta</taxon>
        <taxon>Pterygota</taxon>
        <taxon>Neoptera</taxon>
        <taxon>Endopterygota</taxon>
        <taxon>Coleoptera</taxon>
        <taxon>Polyphaga</taxon>
        <taxon>Cucujiformia</taxon>
        <taxon>Chrysomeloidea</taxon>
        <taxon>Cerambycidae</taxon>
        <taxon>Cerambycinae</taxon>
        <taxon>Callichromatini</taxon>
        <taxon>Aromia</taxon>
    </lineage>
</organism>
<name>A0AAV8YM94_9CUCU</name>
<keyword evidence="7" id="KW-0539">Nucleus</keyword>
<dbReference type="EMBL" id="JAPWTK010000065">
    <property type="protein sequence ID" value="KAJ8952676.1"/>
    <property type="molecule type" value="Genomic_DNA"/>
</dbReference>
<dbReference type="GO" id="GO:0004518">
    <property type="term" value="F:nuclease activity"/>
    <property type="evidence" value="ECO:0007669"/>
    <property type="project" value="UniProtKB-KW"/>
</dbReference>
<evidence type="ECO:0000256" key="4">
    <source>
        <dbReference type="ARBA" id="ARBA00022722"/>
    </source>
</evidence>
<keyword evidence="4" id="KW-0540">Nuclease</keyword>
<dbReference type="GO" id="GO:0046872">
    <property type="term" value="F:metal ion binding"/>
    <property type="evidence" value="ECO:0007669"/>
    <property type="project" value="UniProtKB-KW"/>
</dbReference>
<accession>A0AAV8YM94</accession>
<dbReference type="GO" id="GO:0016787">
    <property type="term" value="F:hydrolase activity"/>
    <property type="evidence" value="ECO:0007669"/>
    <property type="project" value="UniProtKB-KW"/>
</dbReference>
<comment type="similarity">
    <text evidence="3">Belongs to the HARBI1 family.</text>
</comment>
<evidence type="ECO:0000256" key="2">
    <source>
        <dbReference type="ARBA" id="ARBA00004123"/>
    </source>
</evidence>
<dbReference type="AlphaFoldDB" id="A0AAV8YM94"/>
<feature type="domain" description="DDE Tnp4" evidence="8">
    <location>
        <begin position="91"/>
        <end position="250"/>
    </location>
</feature>
<keyword evidence="10" id="KW-1185">Reference proteome</keyword>
<comment type="caution">
    <text evidence="9">The sequence shown here is derived from an EMBL/GenBank/DDBJ whole genome shotgun (WGS) entry which is preliminary data.</text>
</comment>
<sequence length="318" mass="36392">MLFHKVRLHDYLLCDLLGELLVSQQQHSYRALTYYFMRGLTTISNIIATTTEAIWTVLQPKYMSTPTPEKWTSIADRYYTLWNIPNCLGSLDGKHFRIKRLPKTGSTFYNYKGYFSIVLMACADADGLFTTIDVGEIGRNSDGAVFRTSNLGHALQLGLLELPQPRPLPLGNDDFPFYFVADEAFPLKNYIMRPLFETKEFLITAYQEDGEVSNVHLGCWCLNSVLFEGPICCKEETINSVIKAACVLHNFIRIKQGIFTQPTETIADRQDQVHIPIEPMPQPQIIRNHSEAQNIRERLCDYFLTPAGAIPYQWNHIV</sequence>
<dbReference type="GO" id="GO:0005634">
    <property type="term" value="C:nucleus"/>
    <property type="evidence" value="ECO:0007669"/>
    <property type="project" value="UniProtKB-SubCell"/>
</dbReference>
<evidence type="ECO:0000259" key="8">
    <source>
        <dbReference type="Pfam" id="PF13359"/>
    </source>
</evidence>
<evidence type="ECO:0000313" key="10">
    <source>
        <dbReference type="Proteomes" id="UP001162162"/>
    </source>
</evidence>
<reference evidence="9" key="1">
    <citation type="journal article" date="2023" name="Insect Mol. Biol.">
        <title>Genome sequencing provides insights into the evolution of gene families encoding plant cell wall-degrading enzymes in longhorned beetles.</title>
        <authorList>
            <person name="Shin N.R."/>
            <person name="Okamura Y."/>
            <person name="Kirsch R."/>
            <person name="Pauchet Y."/>
        </authorList>
    </citation>
    <scope>NUCLEOTIDE SEQUENCE</scope>
    <source>
        <strain evidence="9">AMC_N1</strain>
    </source>
</reference>
<comment type="cofactor">
    <cofactor evidence="1">
        <name>a divalent metal cation</name>
        <dbReference type="ChEBI" id="CHEBI:60240"/>
    </cofactor>
</comment>
<dbReference type="PANTHER" id="PTHR22930:SF269">
    <property type="entry name" value="NUCLEASE HARBI1-LIKE PROTEIN"/>
    <property type="match status" value="1"/>
</dbReference>
<evidence type="ECO:0000256" key="1">
    <source>
        <dbReference type="ARBA" id="ARBA00001968"/>
    </source>
</evidence>